<protein>
    <recommendedName>
        <fullName evidence="2">histidine kinase</fullName>
        <ecNumber evidence="2">2.7.13.3</ecNumber>
    </recommendedName>
</protein>
<dbReference type="RefSeq" id="WP_114349088.1">
    <property type="nucleotide sequence ID" value="NZ_QPJL01000008.1"/>
</dbReference>
<dbReference type="EMBL" id="QPJL01000008">
    <property type="protein sequence ID" value="RCW84101.1"/>
    <property type="molecule type" value="Genomic_DNA"/>
</dbReference>
<dbReference type="InterPro" id="IPR036097">
    <property type="entry name" value="HisK_dim/P_sf"/>
</dbReference>
<dbReference type="Gene3D" id="3.30.565.10">
    <property type="entry name" value="Histidine kinase-like ATPase, C-terminal domain"/>
    <property type="match status" value="1"/>
</dbReference>
<feature type="domain" description="Response regulatory" evidence="6">
    <location>
        <begin position="26"/>
        <end position="142"/>
    </location>
</feature>
<evidence type="ECO:0000313" key="7">
    <source>
        <dbReference type="EMBL" id="RCW84101.1"/>
    </source>
</evidence>
<organism evidence="7 8">
    <name type="scientific">Paracoccus lutimaris</name>
    <dbReference type="NCBI Taxonomy" id="1490030"/>
    <lineage>
        <taxon>Bacteria</taxon>
        <taxon>Pseudomonadati</taxon>
        <taxon>Pseudomonadota</taxon>
        <taxon>Alphaproteobacteria</taxon>
        <taxon>Rhodobacterales</taxon>
        <taxon>Paracoccaceae</taxon>
        <taxon>Paracoccus</taxon>
    </lineage>
</organism>
<evidence type="ECO:0000259" key="6">
    <source>
        <dbReference type="PROSITE" id="PS50110"/>
    </source>
</evidence>
<keyword evidence="3 4" id="KW-0597">Phosphoprotein</keyword>
<dbReference type="AlphaFoldDB" id="A0A368YV72"/>
<dbReference type="Proteomes" id="UP000253345">
    <property type="component" value="Unassembled WGS sequence"/>
</dbReference>
<dbReference type="PANTHER" id="PTHR43065">
    <property type="entry name" value="SENSOR HISTIDINE KINASE"/>
    <property type="match status" value="1"/>
</dbReference>
<name>A0A368YV72_9RHOB</name>
<proteinExistence type="predicted"/>
<comment type="caution">
    <text evidence="7">The sequence shown here is derived from an EMBL/GenBank/DDBJ whole genome shotgun (WGS) entry which is preliminary data.</text>
</comment>
<keyword evidence="7" id="KW-0418">Kinase</keyword>
<dbReference type="SUPFAM" id="SSF47384">
    <property type="entry name" value="Homodimeric domain of signal transducing histidine kinase"/>
    <property type="match status" value="1"/>
</dbReference>
<dbReference type="EC" id="2.7.13.3" evidence="2"/>
<dbReference type="Pfam" id="PF00072">
    <property type="entry name" value="Response_reg"/>
    <property type="match status" value="1"/>
</dbReference>
<dbReference type="Gene3D" id="1.10.287.130">
    <property type="match status" value="1"/>
</dbReference>
<dbReference type="SMART" id="SM00387">
    <property type="entry name" value="HATPase_c"/>
    <property type="match status" value="1"/>
</dbReference>
<dbReference type="InterPro" id="IPR001789">
    <property type="entry name" value="Sig_transdc_resp-reg_receiver"/>
</dbReference>
<comment type="catalytic activity">
    <reaction evidence="1">
        <text>ATP + protein L-histidine = ADP + protein N-phospho-L-histidine.</text>
        <dbReference type="EC" id="2.7.13.3"/>
    </reaction>
</comment>
<dbReference type="InterPro" id="IPR004358">
    <property type="entry name" value="Sig_transdc_His_kin-like_C"/>
</dbReference>
<dbReference type="SMART" id="SM00388">
    <property type="entry name" value="HisKA"/>
    <property type="match status" value="1"/>
</dbReference>
<dbReference type="InterPro" id="IPR005467">
    <property type="entry name" value="His_kinase_dom"/>
</dbReference>
<evidence type="ECO:0000256" key="1">
    <source>
        <dbReference type="ARBA" id="ARBA00000085"/>
    </source>
</evidence>
<dbReference type="PRINTS" id="PR00344">
    <property type="entry name" value="BCTRLSENSOR"/>
</dbReference>
<gene>
    <name evidence="7" type="ORF">DFP89_10845</name>
</gene>
<dbReference type="Gene3D" id="3.40.50.2300">
    <property type="match status" value="1"/>
</dbReference>
<dbReference type="InterPro" id="IPR003594">
    <property type="entry name" value="HATPase_dom"/>
</dbReference>
<dbReference type="OrthoDB" id="9796100at2"/>
<dbReference type="PANTHER" id="PTHR43065:SF42">
    <property type="entry name" value="TWO-COMPONENT SENSOR PPRA"/>
    <property type="match status" value="1"/>
</dbReference>
<accession>A0A368YV72</accession>
<evidence type="ECO:0000259" key="5">
    <source>
        <dbReference type="PROSITE" id="PS50109"/>
    </source>
</evidence>
<dbReference type="PROSITE" id="PS50110">
    <property type="entry name" value="RESPONSE_REGULATORY"/>
    <property type="match status" value="1"/>
</dbReference>
<evidence type="ECO:0000256" key="4">
    <source>
        <dbReference type="PROSITE-ProRule" id="PRU00169"/>
    </source>
</evidence>
<reference evidence="7 8" key="1">
    <citation type="submission" date="2018-07" db="EMBL/GenBank/DDBJ databases">
        <title>Genomic Encyclopedia of Type Strains, Phase III (KMG-III): the genomes of soil and plant-associated and newly described type strains.</title>
        <authorList>
            <person name="Whitman W."/>
        </authorList>
    </citation>
    <scope>NUCLEOTIDE SEQUENCE [LARGE SCALE GENOMIC DNA]</scope>
    <source>
        <strain evidence="7 8">CECT 8525</strain>
    </source>
</reference>
<feature type="modified residue" description="4-aspartylphosphate" evidence="4">
    <location>
        <position position="75"/>
    </location>
</feature>
<evidence type="ECO:0000256" key="3">
    <source>
        <dbReference type="ARBA" id="ARBA00022553"/>
    </source>
</evidence>
<dbReference type="PROSITE" id="PS50109">
    <property type="entry name" value="HIS_KIN"/>
    <property type="match status" value="1"/>
</dbReference>
<dbReference type="SMART" id="SM00448">
    <property type="entry name" value="REC"/>
    <property type="match status" value="1"/>
</dbReference>
<dbReference type="GO" id="GO:0000155">
    <property type="term" value="F:phosphorelay sensor kinase activity"/>
    <property type="evidence" value="ECO:0007669"/>
    <property type="project" value="InterPro"/>
</dbReference>
<dbReference type="CDD" id="cd00082">
    <property type="entry name" value="HisKA"/>
    <property type="match status" value="1"/>
</dbReference>
<dbReference type="Pfam" id="PF02518">
    <property type="entry name" value="HATPase_c"/>
    <property type="match status" value="1"/>
</dbReference>
<dbReference type="InterPro" id="IPR011006">
    <property type="entry name" value="CheY-like_superfamily"/>
</dbReference>
<evidence type="ECO:0000313" key="8">
    <source>
        <dbReference type="Proteomes" id="UP000253345"/>
    </source>
</evidence>
<dbReference type="InterPro" id="IPR036890">
    <property type="entry name" value="HATPase_C_sf"/>
</dbReference>
<dbReference type="CDD" id="cd19920">
    <property type="entry name" value="REC_PA4781-like"/>
    <property type="match status" value="1"/>
</dbReference>
<feature type="domain" description="Histidine kinase" evidence="5">
    <location>
        <begin position="198"/>
        <end position="420"/>
    </location>
</feature>
<dbReference type="SUPFAM" id="SSF52172">
    <property type="entry name" value="CheY-like"/>
    <property type="match status" value="1"/>
</dbReference>
<sequence length="426" mass="47116">MNIGLDEIDQQARQGAASGRGARPPTILLVDDSAENLKVVATLLETEGYDIRIARDGRMALERAARIMPDLILMDALMPLIDGFETCRRLKADPRLHQIPVIFLTVLNSPGDLRKAFDIGAVDYIIKPIQEPELLARVRTHLTVHRFQQDLERKVEQRTQELMVANRKLQQEMARRCRAEEHLRHIQRMEALGQLTGRISHDFNNILSVISAANDLLVKRLRHAGLCLDETEVIGNAVDRAARLIGQLRAFSRRETLHPEMINLNDIIRGMEDMLRIAGSEGIVLRISLDPDLRPVRADTAKIEQIIMNLVVNAVQAMPDGGNLTLETHTATVGRDRAATLGVEAGDYVELVVADTGIGMDEAVRRRIFEPYFTTKDPETGSGLGLSTVYGILRQSGGGVRAESEPGKGATFRVYLPVCAVAPPSA</sequence>
<evidence type="ECO:0000256" key="2">
    <source>
        <dbReference type="ARBA" id="ARBA00012438"/>
    </source>
</evidence>
<keyword evidence="8" id="KW-1185">Reference proteome</keyword>
<keyword evidence="7" id="KW-0808">Transferase</keyword>
<dbReference type="SUPFAM" id="SSF55874">
    <property type="entry name" value="ATPase domain of HSP90 chaperone/DNA topoisomerase II/histidine kinase"/>
    <property type="match status" value="1"/>
</dbReference>
<dbReference type="InterPro" id="IPR003661">
    <property type="entry name" value="HisK_dim/P_dom"/>
</dbReference>